<feature type="coiled-coil region" evidence="1">
    <location>
        <begin position="129"/>
        <end position="174"/>
    </location>
</feature>
<dbReference type="Proteomes" id="UP001469553">
    <property type="component" value="Unassembled WGS sequence"/>
</dbReference>
<proteinExistence type="predicted"/>
<reference evidence="4 5" key="1">
    <citation type="submission" date="2021-06" db="EMBL/GenBank/DDBJ databases">
        <authorList>
            <person name="Palmer J.M."/>
        </authorList>
    </citation>
    <scope>NUCLEOTIDE SEQUENCE [LARGE SCALE GENOMIC DNA]</scope>
    <source>
        <strain evidence="4 5">AS_MEX2019</strain>
        <tissue evidence="4">Muscle</tissue>
    </source>
</reference>
<evidence type="ECO:0000256" key="3">
    <source>
        <dbReference type="SAM" id="Phobius"/>
    </source>
</evidence>
<keyword evidence="3" id="KW-0472">Membrane</keyword>
<evidence type="ECO:0000313" key="4">
    <source>
        <dbReference type="EMBL" id="MEQ2281433.1"/>
    </source>
</evidence>
<sequence>MCILFSEPGENLNEQRNTDQLQNKEKPLEVVMGDLENQTGNSTTDMDHCRIVICVVIGSGAGTAIVLIFILVIYLYNKSKQRRHLDVEEGGDEREPLLPTMHQAGGENRRLRGQELPRNFELPGVNKQLLDIQDEIKNLLENQKDHLAKRLQDIETKREKNKEELQSVEKTLNETTTFDEKELVLKQKEELLQSQWKLDEEKKNYDRQLLFIEKVLEPIEIQMTRITKRNGDV</sequence>
<accession>A0ABV0XJ58</accession>
<protein>
    <submittedName>
        <fullName evidence="4">Uncharacterized protein</fullName>
    </submittedName>
</protein>
<keyword evidence="3" id="KW-1133">Transmembrane helix</keyword>
<evidence type="ECO:0000313" key="5">
    <source>
        <dbReference type="Proteomes" id="UP001469553"/>
    </source>
</evidence>
<name>A0ABV0XJ58_9TELE</name>
<comment type="caution">
    <text evidence="4">The sequence shown here is derived from an EMBL/GenBank/DDBJ whole genome shotgun (WGS) entry which is preliminary data.</text>
</comment>
<feature type="region of interest" description="Disordered" evidence="2">
    <location>
        <begin position="87"/>
        <end position="109"/>
    </location>
</feature>
<feature type="transmembrane region" description="Helical" evidence="3">
    <location>
        <begin position="50"/>
        <end position="76"/>
    </location>
</feature>
<keyword evidence="1" id="KW-0175">Coiled coil</keyword>
<evidence type="ECO:0000256" key="2">
    <source>
        <dbReference type="SAM" id="MobiDB-lite"/>
    </source>
</evidence>
<keyword evidence="5" id="KW-1185">Reference proteome</keyword>
<dbReference type="EMBL" id="JAHRIP010003567">
    <property type="protein sequence ID" value="MEQ2281433.1"/>
    <property type="molecule type" value="Genomic_DNA"/>
</dbReference>
<evidence type="ECO:0000256" key="1">
    <source>
        <dbReference type="SAM" id="Coils"/>
    </source>
</evidence>
<organism evidence="4 5">
    <name type="scientific">Ameca splendens</name>
    <dbReference type="NCBI Taxonomy" id="208324"/>
    <lineage>
        <taxon>Eukaryota</taxon>
        <taxon>Metazoa</taxon>
        <taxon>Chordata</taxon>
        <taxon>Craniata</taxon>
        <taxon>Vertebrata</taxon>
        <taxon>Euteleostomi</taxon>
        <taxon>Actinopterygii</taxon>
        <taxon>Neopterygii</taxon>
        <taxon>Teleostei</taxon>
        <taxon>Neoteleostei</taxon>
        <taxon>Acanthomorphata</taxon>
        <taxon>Ovalentaria</taxon>
        <taxon>Atherinomorphae</taxon>
        <taxon>Cyprinodontiformes</taxon>
        <taxon>Goodeidae</taxon>
        <taxon>Ameca</taxon>
    </lineage>
</organism>
<keyword evidence="3" id="KW-0812">Transmembrane</keyword>
<gene>
    <name evidence="4" type="ORF">AMECASPLE_030213</name>
</gene>